<keyword evidence="1" id="KW-0732">Signal</keyword>
<name>A0A4R6G8N4_9BURK</name>
<dbReference type="InterPro" id="IPR005632">
    <property type="entry name" value="Chaperone_Skp"/>
</dbReference>
<evidence type="ECO:0000256" key="1">
    <source>
        <dbReference type="ARBA" id="ARBA00022729"/>
    </source>
</evidence>
<organism evidence="3 4">
    <name type="scientific">Herminiimonas fonticola</name>
    <dbReference type="NCBI Taxonomy" id="303380"/>
    <lineage>
        <taxon>Bacteria</taxon>
        <taxon>Pseudomonadati</taxon>
        <taxon>Pseudomonadota</taxon>
        <taxon>Betaproteobacteria</taxon>
        <taxon>Burkholderiales</taxon>
        <taxon>Oxalobacteraceae</taxon>
        <taxon>Herminiimonas</taxon>
    </lineage>
</organism>
<comment type="caution">
    <text evidence="3">The sequence shown here is derived from an EMBL/GenBank/DDBJ whole genome shotgun (WGS) entry which is preliminary data.</text>
</comment>
<accession>A0A4R6G8N4</accession>
<dbReference type="SMART" id="SM00935">
    <property type="entry name" value="OmpH"/>
    <property type="match status" value="1"/>
</dbReference>
<sequence>MRRIILKSLSKLSVASKGLTLFVAGLFLVSGVQAQEMKIGVVSTERIFREAAPYKAAQVKIEQEFSKREKNLQDLATRLKAMADKLDKDAAVLSDSDRTKRQRELAEVDKDFQRTQREFKEDLNQRRNEEMANVIDRTNKVIKQIAEAEKYDIVLQEAVYISPRIDITDKVLKALSK</sequence>
<dbReference type="OrthoDB" id="5294628at2"/>
<dbReference type="SUPFAM" id="SSF111384">
    <property type="entry name" value="OmpH-like"/>
    <property type="match status" value="1"/>
</dbReference>
<dbReference type="GO" id="GO:0005829">
    <property type="term" value="C:cytosol"/>
    <property type="evidence" value="ECO:0007669"/>
    <property type="project" value="TreeGrafter"/>
</dbReference>
<evidence type="ECO:0000313" key="3">
    <source>
        <dbReference type="EMBL" id="TDN90194.1"/>
    </source>
</evidence>
<dbReference type="RefSeq" id="WP_112992249.1">
    <property type="nucleotide sequence ID" value="NZ_PTLZ01000002.1"/>
</dbReference>
<dbReference type="EMBL" id="SNWF01000005">
    <property type="protein sequence ID" value="TDN90194.1"/>
    <property type="molecule type" value="Genomic_DNA"/>
</dbReference>
<dbReference type="GO" id="GO:0051082">
    <property type="term" value="F:unfolded protein binding"/>
    <property type="evidence" value="ECO:0007669"/>
    <property type="project" value="InterPro"/>
</dbReference>
<comment type="similarity">
    <text evidence="2">Belongs to the skp family.</text>
</comment>
<dbReference type="InterPro" id="IPR024930">
    <property type="entry name" value="Skp_dom_sf"/>
</dbReference>
<keyword evidence="4" id="KW-1185">Reference proteome</keyword>
<dbReference type="Pfam" id="PF03938">
    <property type="entry name" value="OmpH"/>
    <property type="match status" value="1"/>
</dbReference>
<reference evidence="3 4" key="1">
    <citation type="submission" date="2019-03" db="EMBL/GenBank/DDBJ databases">
        <title>Genomic Encyclopedia of Type Strains, Phase IV (KMG-IV): sequencing the most valuable type-strain genomes for metagenomic binning, comparative biology and taxonomic classification.</title>
        <authorList>
            <person name="Goeker M."/>
        </authorList>
    </citation>
    <scope>NUCLEOTIDE SEQUENCE [LARGE SCALE GENOMIC DNA]</scope>
    <source>
        <strain evidence="3 4">DSM 18555</strain>
    </source>
</reference>
<evidence type="ECO:0000256" key="2">
    <source>
        <dbReference type="PIRNR" id="PIRNR002094"/>
    </source>
</evidence>
<dbReference type="PANTHER" id="PTHR35089:SF1">
    <property type="entry name" value="CHAPERONE PROTEIN SKP"/>
    <property type="match status" value="1"/>
</dbReference>
<dbReference type="Gene3D" id="3.30.910.20">
    <property type="entry name" value="Skp domain"/>
    <property type="match status" value="1"/>
</dbReference>
<dbReference type="Proteomes" id="UP000294737">
    <property type="component" value="Unassembled WGS sequence"/>
</dbReference>
<evidence type="ECO:0000313" key="4">
    <source>
        <dbReference type="Proteomes" id="UP000294737"/>
    </source>
</evidence>
<proteinExistence type="inferred from homology"/>
<dbReference type="PIRSF" id="PIRSF002094">
    <property type="entry name" value="OMP26_Skp"/>
    <property type="match status" value="1"/>
</dbReference>
<dbReference type="GO" id="GO:0050821">
    <property type="term" value="P:protein stabilization"/>
    <property type="evidence" value="ECO:0007669"/>
    <property type="project" value="TreeGrafter"/>
</dbReference>
<dbReference type="AlphaFoldDB" id="A0A4R6G8N4"/>
<protein>
    <submittedName>
        <fullName evidence="3">Periplasmic chaperone for outer membrane proteins Skp</fullName>
    </submittedName>
</protein>
<dbReference type="PANTHER" id="PTHR35089">
    <property type="entry name" value="CHAPERONE PROTEIN SKP"/>
    <property type="match status" value="1"/>
</dbReference>
<gene>
    <name evidence="3" type="ORF">EV677_2270</name>
</gene>